<dbReference type="Gramene" id="OMO62237">
    <property type="protein sequence ID" value="OMO62237"/>
    <property type="gene ID" value="CCACVL1_22945"/>
</dbReference>
<feature type="region of interest" description="Disordered" evidence="1">
    <location>
        <begin position="1"/>
        <end position="32"/>
    </location>
</feature>
<reference evidence="2 3" key="1">
    <citation type="submission" date="2013-09" db="EMBL/GenBank/DDBJ databases">
        <title>Corchorus capsularis genome sequencing.</title>
        <authorList>
            <person name="Alam M."/>
            <person name="Haque M.S."/>
            <person name="Islam M.S."/>
            <person name="Emdad E.M."/>
            <person name="Islam M.M."/>
            <person name="Ahmed B."/>
            <person name="Halim A."/>
            <person name="Hossen Q.M.M."/>
            <person name="Hossain M.Z."/>
            <person name="Ahmed R."/>
            <person name="Khan M.M."/>
            <person name="Islam R."/>
            <person name="Rashid M.M."/>
            <person name="Khan S.A."/>
            <person name="Rahman M.S."/>
            <person name="Alam M."/>
        </authorList>
    </citation>
    <scope>NUCLEOTIDE SEQUENCE [LARGE SCALE GENOMIC DNA]</scope>
    <source>
        <strain evidence="3">cv. CVL-1</strain>
        <tissue evidence="2">Whole seedling</tissue>
    </source>
</reference>
<dbReference type="AlphaFoldDB" id="A0A1R3GW18"/>
<evidence type="ECO:0000256" key="1">
    <source>
        <dbReference type="SAM" id="MobiDB-lite"/>
    </source>
</evidence>
<organism evidence="2 3">
    <name type="scientific">Corchorus capsularis</name>
    <name type="common">Jute</name>
    <dbReference type="NCBI Taxonomy" id="210143"/>
    <lineage>
        <taxon>Eukaryota</taxon>
        <taxon>Viridiplantae</taxon>
        <taxon>Streptophyta</taxon>
        <taxon>Embryophyta</taxon>
        <taxon>Tracheophyta</taxon>
        <taxon>Spermatophyta</taxon>
        <taxon>Magnoliopsida</taxon>
        <taxon>eudicotyledons</taxon>
        <taxon>Gunneridae</taxon>
        <taxon>Pentapetalae</taxon>
        <taxon>rosids</taxon>
        <taxon>malvids</taxon>
        <taxon>Malvales</taxon>
        <taxon>Malvaceae</taxon>
        <taxon>Grewioideae</taxon>
        <taxon>Apeibeae</taxon>
        <taxon>Corchorus</taxon>
    </lineage>
</organism>
<dbReference type="Proteomes" id="UP000188268">
    <property type="component" value="Unassembled WGS sequence"/>
</dbReference>
<sequence length="32" mass="3729">VIGDRKQQSPKARNHTRLEEPPRIFTPEALML</sequence>
<name>A0A1R3GW18_COCAP</name>
<gene>
    <name evidence="2" type="ORF">CCACVL1_22945</name>
</gene>
<keyword evidence="3" id="KW-1185">Reference proteome</keyword>
<accession>A0A1R3GW18</accession>
<comment type="caution">
    <text evidence="2">The sequence shown here is derived from an EMBL/GenBank/DDBJ whole genome shotgun (WGS) entry which is preliminary data.</text>
</comment>
<evidence type="ECO:0000313" key="2">
    <source>
        <dbReference type="EMBL" id="OMO62237.1"/>
    </source>
</evidence>
<feature type="non-terminal residue" evidence="2">
    <location>
        <position position="1"/>
    </location>
</feature>
<dbReference type="EMBL" id="AWWV01013278">
    <property type="protein sequence ID" value="OMO62237.1"/>
    <property type="molecule type" value="Genomic_DNA"/>
</dbReference>
<protein>
    <submittedName>
        <fullName evidence="2">Uncharacterized protein</fullName>
    </submittedName>
</protein>
<proteinExistence type="predicted"/>
<evidence type="ECO:0000313" key="3">
    <source>
        <dbReference type="Proteomes" id="UP000188268"/>
    </source>
</evidence>